<dbReference type="SMART" id="SM00861">
    <property type="entry name" value="Transket_pyr"/>
    <property type="match status" value="1"/>
</dbReference>
<dbReference type="SUPFAM" id="SSF52518">
    <property type="entry name" value="Thiamin diphosphate-binding fold (THDP-binding)"/>
    <property type="match status" value="2"/>
</dbReference>
<dbReference type="Pfam" id="PF00676">
    <property type="entry name" value="E1_dh"/>
    <property type="match status" value="1"/>
</dbReference>
<dbReference type="Proteomes" id="UP001597478">
    <property type="component" value="Unassembled WGS sequence"/>
</dbReference>
<keyword evidence="5" id="KW-0786">Thiamine pyrophosphate</keyword>
<organism evidence="8 9">
    <name type="scientific">Prauserella oleivorans</name>
    <dbReference type="NCBI Taxonomy" id="1478153"/>
    <lineage>
        <taxon>Bacteria</taxon>
        <taxon>Bacillati</taxon>
        <taxon>Actinomycetota</taxon>
        <taxon>Actinomycetes</taxon>
        <taxon>Pseudonocardiales</taxon>
        <taxon>Pseudonocardiaceae</taxon>
        <taxon>Prauserella</taxon>
    </lineage>
</organism>
<protein>
    <recommendedName>
        <fullName evidence="2">dihydrolipoyllysine-residue succinyltransferase</fullName>
        <ecNumber evidence="2">2.3.1.61</ecNumber>
    </recommendedName>
</protein>
<sequence length="656" mass="70697">MTSTRESELSADLDTLCAMYRRMRLIRQFEDRASRLYRTNEIPGFLHLSIGQEATAVGACWPLDDRDVVTSTHRGHGHCIAKGLDVTGMFAELMGRRTGTCQGRGGSMHIADPRKGIFGANGIVAAGLPIAVGAATAAQLRAEGGVVLAFFGDGAVAQGMFHEAVNLAAVWQLPVIFCCENNHYAEFSPATDQHRATLADRARGYGVDFARVDGNDVVAVAETVSGLVRELRDGGGPVLLEAETYRWHGHYEGDPERYRDASELEEWKARDPLTLLARRLDPEVVATIDREIDEVVDKAVTEAKAAEEPAPETLHHYVGVPREPVPEPPEPTGEVFRTMDAVREALDHELAADSDVFLAGIDVGAGGNVFGLTRGLAEKYPGRVRDTPISESAVVGTAVGAAMAGLRPVVELMYFDFIGVCLDQLMNQAAKLRFMTGGAASLPMVVRTQFGAGRSSGSQHSQSLEALLAHIPGLTVVMPSTPSDTYGLLRAAIRDPNPVVFVENRLLYGRKGPRPEPGHLVPLGRAAIRREGTDVTLVSYSKLVHECSAVAEELAQEGISVEVIDLRTIAPLDTETVLRSLAKTNRLVIAHQAVERFGVGAELAAVAAEQGFWALDAPVARVGAEHTPAPYAPSLEQAWLPTRERIARAVRRSVLD</sequence>
<dbReference type="SUPFAM" id="SSF52922">
    <property type="entry name" value="TK C-terminal domain-like"/>
    <property type="match status" value="1"/>
</dbReference>
<evidence type="ECO:0000256" key="1">
    <source>
        <dbReference type="ARBA" id="ARBA00001964"/>
    </source>
</evidence>
<dbReference type="Gene3D" id="3.40.50.920">
    <property type="match status" value="1"/>
</dbReference>
<dbReference type="InterPro" id="IPR029061">
    <property type="entry name" value="THDP-binding"/>
</dbReference>
<dbReference type="InterPro" id="IPR005475">
    <property type="entry name" value="Transketolase-like_Pyr-bd"/>
</dbReference>
<dbReference type="Gene3D" id="3.40.50.970">
    <property type="match status" value="2"/>
</dbReference>
<reference evidence="9" key="1">
    <citation type="journal article" date="2019" name="Int. J. Syst. Evol. Microbiol.">
        <title>The Global Catalogue of Microorganisms (GCM) 10K type strain sequencing project: providing services to taxonomists for standard genome sequencing and annotation.</title>
        <authorList>
            <consortium name="The Broad Institute Genomics Platform"/>
            <consortium name="The Broad Institute Genome Sequencing Center for Infectious Disease"/>
            <person name="Wu L."/>
            <person name="Ma J."/>
        </authorList>
    </citation>
    <scope>NUCLEOTIDE SEQUENCE [LARGE SCALE GENOMIC DNA]</scope>
    <source>
        <strain evidence="9">IBRC-M 10906</strain>
    </source>
</reference>
<accession>A0ABW5W3U0</accession>
<evidence type="ECO:0000256" key="2">
    <source>
        <dbReference type="ARBA" id="ARBA00012945"/>
    </source>
</evidence>
<dbReference type="EC" id="2.3.1.61" evidence="2"/>
<dbReference type="Pfam" id="PF02780">
    <property type="entry name" value="Transketolase_C"/>
    <property type="match status" value="1"/>
</dbReference>
<dbReference type="PANTHER" id="PTHR43257:SF2">
    <property type="entry name" value="PYRUVATE DEHYDROGENASE E1 COMPONENT SUBUNIT BETA"/>
    <property type="match status" value="1"/>
</dbReference>
<evidence type="ECO:0000256" key="4">
    <source>
        <dbReference type="ARBA" id="ARBA00023002"/>
    </source>
</evidence>
<evidence type="ECO:0000256" key="3">
    <source>
        <dbReference type="ARBA" id="ARBA00022532"/>
    </source>
</evidence>
<evidence type="ECO:0000256" key="6">
    <source>
        <dbReference type="ARBA" id="ARBA00051911"/>
    </source>
</evidence>
<evidence type="ECO:0000259" key="7">
    <source>
        <dbReference type="SMART" id="SM00861"/>
    </source>
</evidence>
<dbReference type="RefSeq" id="WP_377384176.1">
    <property type="nucleotide sequence ID" value="NZ_JBHSAN010000001.1"/>
</dbReference>
<name>A0ABW5W3U0_9PSEU</name>
<gene>
    <name evidence="8" type="ORF">ACFS2C_02405</name>
</gene>
<evidence type="ECO:0000313" key="9">
    <source>
        <dbReference type="Proteomes" id="UP001597478"/>
    </source>
</evidence>
<dbReference type="EMBL" id="JBHUOF010000003">
    <property type="protein sequence ID" value="MFD2798241.1"/>
    <property type="molecule type" value="Genomic_DNA"/>
</dbReference>
<dbReference type="PANTHER" id="PTHR43257">
    <property type="entry name" value="PYRUVATE DEHYDROGENASE E1 COMPONENT BETA SUBUNIT"/>
    <property type="match status" value="1"/>
</dbReference>
<keyword evidence="3" id="KW-0816">Tricarboxylic acid cycle</keyword>
<dbReference type="InterPro" id="IPR001017">
    <property type="entry name" value="DH_E1"/>
</dbReference>
<comment type="caution">
    <text evidence="8">The sequence shown here is derived from an EMBL/GenBank/DDBJ whole genome shotgun (WGS) entry which is preliminary data.</text>
</comment>
<dbReference type="InterPro" id="IPR009014">
    <property type="entry name" value="Transketo_C/PFOR_II"/>
</dbReference>
<dbReference type="NCBIfam" id="NF006667">
    <property type="entry name" value="PRK09212.1"/>
    <property type="match status" value="1"/>
</dbReference>
<dbReference type="CDD" id="cd02000">
    <property type="entry name" value="TPP_E1_PDC_ADC_BCADC"/>
    <property type="match status" value="1"/>
</dbReference>
<comment type="catalytic activity">
    <reaction evidence="6">
        <text>N(6)-[(R)-lipoyl]-L-lysyl-[protein] + 2-oxoglutarate + H(+) = N(6)-[(R)-S(8)-succinyldihydrolipoyl]-L-lysyl-[protein] + CO2</text>
        <dbReference type="Rhea" id="RHEA:12188"/>
        <dbReference type="Rhea" id="RHEA-COMP:10474"/>
        <dbReference type="Rhea" id="RHEA-COMP:20092"/>
        <dbReference type="ChEBI" id="CHEBI:15378"/>
        <dbReference type="ChEBI" id="CHEBI:16526"/>
        <dbReference type="ChEBI" id="CHEBI:16810"/>
        <dbReference type="ChEBI" id="CHEBI:83099"/>
        <dbReference type="ChEBI" id="CHEBI:83120"/>
        <dbReference type="EC" id="1.2.4.2"/>
    </reaction>
</comment>
<dbReference type="CDD" id="cd07036">
    <property type="entry name" value="TPP_PYR_E1-PDHc-beta_like"/>
    <property type="match status" value="1"/>
</dbReference>
<comment type="cofactor">
    <cofactor evidence="1">
        <name>thiamine diphosphate</name>
        <dbReference type="ChEBI" id="CHEBI:58937"/>
    </cofactor>
</comment>
<dbReference type="InterPro" id="IPR033248">
    <property type="entry name" value="Transketolase_C"/>
</dbReference>
<keyword evidence="9" id="KW-1185">Reference proteome</keyword>
<dbReference type="Pfam" id="PF02779">
    <property type="entry name" value="Transket_pyr"/>
    <property type="match status" value="1"/>
</dbReference>
<feature type="domain" description="Transketolase-like pyrimidine-binding" evidence="7">
    <location>
        <begin position="336"/>
        <end position="510"/>
    </location>
</feature>
<keyword evidence="8" id="KW-0670">Pyruvate</keyword>
<keyword evidence="4" id="KW-0560">Oxidoreductase</keyword>
<evidence type="ECO:0000256" key="5">
    <source>
        <dbReference type="ARBA" id="ARBA00023052"/>
    </source>
</evidence>
<evidence type="ECO:0000313" key="8">
    <source>
        <dbReference type="EMBL" id="MFD2798241.1"/>
    </source>
</evidence>
<proteinExistence type="predicted"/>